<reference evidence="15 16" key="1">
    <citation type="journal article" date="2011" name="Science">
        <title>The Selaginella genome identifies genetic changes associated with the evolution of vascular plants.</title>
        <authorList>
            <person name="Banks J.A."/>
            <person name="Nishiyama T."/>
            <person name="Hasebe M."/>
            <person name="Bowman J.L."/>
            <person name="Gribskov M."/>
            <person name="dePamphilis C."/>
            <person name="Albert V.A."/>
            <person name="Aono N."/>
            <person name="Aoyama T."/>
            <person name="Ambrose B.A."/>
            <person name="Ashton N.W."/>
            <person name="Axtell M.J."/>
            <person name="Barker E."/>
            <person name="Barker M.S."/>
            <person name="Bennetzen J.L."/>
            <person name="Bonawitz N.D."/>
            <person name="Chapple C."/>
            <person name="Cheng C."/>
            <person name="Correa L.G."/>
            <person name="Dacre M."/>
            <person name="DeBarry J."/>
            <person name="Dreyer I."/>
            <person name="Elias M."/>
            <person name="Engstrom E.M."/>
            <person name="Estelle M."/>
            <person name="Feng L."/>
            <person name="Finet C."/>
            <person name="Floyd S.K."/>
            <person name="Frommer W.B."/>
            <person name="Fujita T."/>
            <person name="Gramzow L."/>
            <person name="Gutensohn M."/>
            <person name="Harholt J."/>
            <person name="Hattori M."/>
            <person name="Heyl A."/>
            <person name="Hirai T."/>
            <person name="Hiwatashi Y."/>
            <person name="Ishikawa M."/>
            <person name="Iwata M."/>
            <person name="Karol K.G."/>
            <person name="Koehler B."/>
            <person name="Kolukisaoglu U."/>
            <person name="Kubo M."/>
            <person name="Kurata T."/>
            <person name="Lalonde S."/>
            <person name="Li K."/>
            <person name="Li Y."/>
            <person name="Litt A."/>
            <person name="Lyons E."/>
            <person name="Manning G."/>
            <person name="Maruyama T."/>
            <person name="Michael T.P."/>
            <person name="Mikami K."/>
            <person name="Miyazaki S."/>
            <person name="Morinaga S."/>
            <person name="Murata T."/>
            <person name="Mueller-Roeber B."/>
            <person name="Nelson D.R."/>
            <person name="Obara M."/>
            <person name="Oguri Y."/>
            <person name="Olmstead R.G."/>
            <person name="Onodera N."/>
            <person name="Petersen B.L."/>
            <person name="Pils B."/>
            <person name="Prigge M."/>
            <person name="Rensing S.A."/>
            <person name="Riano-Pachon D.M."/>
            <person name="Roberts A.W."/>
            <person name="Sato Y."/>
            <person name="Scheller H.V."/>
            <person name="Schulz B."/>
            <person name="Schulz C."/>
            <person name="Shakirov E.V."/>
            <person name="Shibagaki N."/>
            <person name="Shinohara N."/>
            <person name="Shippen D.E."/>
            <person name="Soerensen I."/>
            <person name="Sotooka R."/>
            <person name="Sugimoto N."/>
            <person name="Sugita M."/>
            <person name="Sumikawa N."/>
            <person name="Tanurdzic M."/>
            <person name="Theissen G."/>
            <person name="Ulvskov P."/>
            <person name="Wakazuki S."/>
            <person name="Weng J.K."/>
            <person name="Willats W.W."/>
            <person name="Wipf D."/>
            <person name="Wolf P.G."/>
            <person name="Yang L."/>
            <person name="Zimmer A.D."/>
            <person name="Zhu Q."/>
            <person name="Mitros T."/>
            <person name="Hellsten U."/>
            <person name="Loque D."/>
            <person name="Otillar R."/>
            <person name="Salamov A."/>
            <person name="Schmutz J."/>
            <person name="Shapiro H."/>
            <person name="Lindquist E."/>
            <person name="Lucas S."/>
            <person name="Rokhsar D."/>
            <person name="Grigoriev I.V."/>
        </authorList>
    </citation>
    <scope>NUCLEOTIDE SEQUENCE [LARGE SCALE GENOMIC DNA]</scope>
</reference>
<dbReference type="Gene3D" id="3.40.800.20">
    <property type="entry name" value="Histone deacetylase domain"/>
    <property type="match status" value="1"/>
</dbReference>
<evidence type="ECO:0000256" key="1">
    <source>
        <dbReference type="ARBA" id="ARBA00001947"/>
    </source>
</evidence>
<comment type="subcellular location">
    <subcellularLocation>
        <location evidence="2">Nucleus</location>
    </subcellularLocation>
</comment>
<feature type="non-terminal residue" evidence="15">
    <location>
        <position position="1"/>
    </location>
</feature>
<dbReference type="GO" id="GO:0000118">
    <property type="term" value="C:histone deacetylase complex"/>
    <property type="evidence" value="ECO:0000318"/>
    <property type="project" value="GO_Central"/>
</dbReference>
<dbReference type="EMBL" id="GL377605">
    <property type="protein sequence ID" value="EFJ19764.1"/>
    <property type="molecule type" value="Genomic_DNA"/>
</dbReference>
<dbReference type="AlphaFoldDB" id="D8S7J7"/>
<dbReference type="Gene3D" id="3.10.490.10">
    <property type="entry name" value="Gamma-glutamyl cyclotransferase-like"/>
    <property type="match status" value="1"/>
</dbReference>
<keyword evidence="6" id="KW-0479">Metal-binding</keyword>
<protein>
    <recommendedName>
        <fullName evidence="4">histone deacetylase</fullName>
        <ecNumber evidence="4">3.5.1.98</ecNumber>
    </recommendedName>
</protein>
<evidence type="ECO:0000256" key="10">
    <source>
        <dbReference type="ARBA" id="ARBA00023015"/>
    </source>
</evidence>
<evidence type="ECO:0000256" key="9">
    <source>
        <dbReference type="ARBA" id="ARBA00022853"/>
    </source>
</evidence>
<name>D8S7J7_SELML</name>
<evidence type="ECO:0000256" key="6">
    <source>
        <dbReference type="ARBA" id="ARBA00022723"/>
    </source>
</evidence>
<proteinExistence type="inferred from homology"/>
<dbReference type="GO" id="GO:0141221">
    <property type="term" value="F:histone deacetylase activity, hydrolytic mechanism"/>
    <property type="evidence" value="ECO:0007669"/>
    <property type="project" value="UniProtKB-EC"/>
</dbReference>
<dbReference type="FunFam" id="3.40.800.20:FF:000014">
    <property type="entry name" value="Histone deacetylase 15"/>
    <property type="match status" value="1"/>
</dbReference>
<dbReference type="GO" id="GO:0004407">
    <property type="term" value="F:histone deacetylase activity"/>
    <property type="evidence" value="ECO:0000318"/>
    <property type="project" value="GO_Central"/>
</dbReference>
<dbReference type="Gramene" id="EFJ19764">
    <property type="protein sequence ID" value="EFJ19764"/>
    <property type="gene ID" value="SELMODRAFT_110614"/>
</dbReference>
<keyword evidence="12" id="KW-0539">Nucleus</keyword>
<evidence type="ECO:0000256" key="2">
    <source>
        <dbReference type="ARBA" id="ARBA00004123"/>
    </source>
</evidence>
<dbReference type="OMA" id="HNEAMGF"/>
<dbReference type="PANTHER" id="PTHR10625:SF25">
    <property type="entry name" value="HISTONE DEACETYLASE 18-RELATED"/>
    <property type="match status" value="1"/>
</dbReference>
<keyword evidence="11" id="KW-0804">Transcription</keyword>
<evidence type="ECO:0000256" key="13">
    <source>
        <dbReference type="ARBA" id="ARBA00049416"/>
    </source>
</evidence>
<comment type="similarity">
    <text evidence="3">Belongs to the histone deacetylase family. HD type 2 subfamily.</text>
</comment>
<dbReference type="InParanoid" id="D8S7J7"/>
<evidence type="ECO:0000259" key="14">
    <source>
        <dbReference type="Pfam" id="PF00850"/>
    </source>
</evidence>
<evidence type="ECO:0000256" key="7">
    <source>
        <dbReference type="ARBA" id="ARBA00022801"/>
    </source>
</evidence>
<dbReference type="eggNOG" id="KOG1343">
    <property type="taxonomic scope" value="Eukaryota"/>
</dbReference>
<evidence type="ECO:0000256" key="3">
    <source>
        <dbReference type="ARBA" id="ARBA00007738"/>
    </source>
</evidence>
<comment type="catalytic activity">
    <reaction evidence="13">
        <text>N(6)-acetyl-L-lysyl-[histone] + H2O = L-lysyl-[histone] + acetate</text>
        <dbReference type="Rhea" id="RHEA:58196"/>
        <dbReference type="Rhea" id="RHEA-COMP:9845"/>
        <dbReference type="Rhea" id="RHEA-COMP:11338"/>
        <dbReference type="ChEBI" id="CHEBI:15377"/>
        <dbReference type="ChEBI" id="CHEBI:29969"/>
        <dbReference type="ChEBI" id="CHEBI:30089"/>
        <dbReference type="ChEBI" id="CHEBI:61930"/>
        <dbReference type="EC" id="3.5.1.98"/>
    </reaction>
    <physiologicalReaction direction="left-to-right" evidence="13">
        <dbReference type="Rhea" id="RHEA:58197"/>
    </physiologicalReaction>
</comment>
<evidence type="ECO:0000256" key="5">
    <source>
        <dbReference type="ARBA" id="ARBA00022491"/>
    </source>
</evidence>
<dbReference type="InterPro" id="IPR023801">
    <property type="entry name" value="His_deacetylse_dom"/>
</dbReference>
<organism evidence="16">
    <name type="scientific">Selaginella moellendorffii</name>
    <name type="common">Spikemoss</name>
    <dbReference type="NCBI Taxonomy" id="88036"/>
    <lineage>
        <taxon>Eukaryota</taxon>
        <taxon>Viridiplantae</taxon>
        <taxon>Streptophyta</taxon>
        <taxon>Embryophyta</taxon>
        <taxon>Tracheophyta</taxon>
        <taxon>Lycopodiopsida</taxon>
        <taxon>Selaginellales</taxon>
        <taxon>Selaginellaceae</taxon>
        <taxon>Selaginella</taxon>
    </lineage>
</organism>
<dbReference type="InterPro" id="IPR000286">
    <property type="entry name" value="HDACs"/>
</dbReference>
<dbReference type="FunCoup" id="D8S7J7">
    <property type="interactions" value="2368"/>
</dbReference>
<feature type="domain" description="Histone deacetylase" evidence="14">
    <location>
        <begin position="24"/>
        <end position="326"/>
    </location>
</feature>
<dbReference type="EC" id="3.5.1.98" evidence="4"/>
<dbReference type="Proteomes" id="UP000001514">
    <property type="component" value="Unassembled WGS sequence"/>
</dbReference>
<dbReference type="Pfam" id="PF00850">
    <property type="entry name" value="Hist_deacetyl"/>
    <property type="match status" value="1"/>
</dbReference>
<dbReference type="GO" id="GO:0005737">
    <property type="term" value="C:cytoplasm"/>
    <property type="evidence" value="ECO:0000318"/>
    <property type="project" value="GO_Central"/>
</dbReference>
<evidence type="ECO:0000256" key="4">
    <source>
        <dbReference type="ARBA" id="ARBA00012111"/>
    </source>
</evidence>
<dbReference type="PRINTS" id="PR01270">
    <property type="entry name" value="HDASUPER"/>
</dbReference>
<dbReference type="HOGENOM" id="CLU_019490_1_0_1"/>
<keyword evidence="7" id="KW-0378">Hydrolase</keyword>
<keyword evidence="5" id="KW-0678">Repressor</keyword>
<keyword evidence="16" id="KW-1185">Reference proteome</keyword>
<dbReference type="STRING" id="88036.D8S7J7"/>
<accession>D8S7J7</accession>
<sequence>RAMAVGLVYDRRMCAHRDPFNKLHPEQPARITAIWKRLEDAGVLDRCVRVDARPATAEELATVHTDRHIEKMSSVSSRAYGKEGRAALARRYNSIYFNDGSSESALLAAGSVVELSLKVARGELASAAAIVRPPGHHAEADEAMGFCLFNNVAVAAQILSSGKVSVAGSHKVLIVDWDVHHGNGTQNMFWQDPNVLYFSVHRYDDGYFYPGGQEGNFDKVGGGAGAGFNINVPWPRGGYSDADYVAVWEHVLMPVAREFNPDIVLISGGFDSARGDPLGGCKLTPLGYSIMTQELMQLAGGKIVLALEGGYNLESIAESYLACVQVLLGDIQSERHDIERAYESTWTIIDKVRQELCQYWPVLREKIEMPASRSSPPKAFERLTTEADAVEETHDGEVFVRSETVEIVQISVSSEVSSPHSPSPYIWYATYGSNMWPARLMCYIQGGKVEGIEVPGQGLLEKTPPLEDFWLSAPHRLFFGRERSLSWGNGGVAFLNPVPSDGDNCHLRAYKITLEQFNGILAQENRLDSMAASGLVSPSHFETLKSSPHIVDFIENAWYGSVLYLGDKNGAPILTITCSQRDAKRFECGELPTRAPSVAYQNTLINGLLEKGDLSHEQILAYVTSRAPRS</sequence>
<evidence type="ECO:0000256" key="11">
    <source>
        <dbReference type="ARBA" id="ARBA00023163"/>
    </source>
</evidence>
<dbReference type="GO" id="GO:0040029">
    <property type="term" value="P:epigenetic regulation of gene expression"/>
    <property type="evidence" value="ECO:0000318"/>
    <property type="project" value="GO_Central"/>
</dbReference>
<gene>
    <name evidence="15" type="ORF">SELMODRAFT_110614</name>
</gene>
<dbReference type="PANTHER" id="PTHR10625">
    <property type="entry name" value="HISTONE DEACETYLASE HDAC1-RELATED"/>
    <property type="match status" value="1"/>
</dbReference>
<evidence type="ECO:0000313" key="16">
    <source>
        <dbReference type="Proteomes" id="UP000001514"/>
    </source>
</evidence>
<dbReference type="SUPFAM" id="SSF52768">
    <property type="entry name" value="Arginase/deacetylase"/>
    <property type="match status" value="1"/>
</dbReference>
<keyword evidence="8" id="KW-0862">Zinc</keyword>
<dbReference type="GO" id="GO:0046872">
    <property type="term" value="F:metal ion binding"/>
    <property type="evidence" value="ECO:0007669"/>
    <property type="project" value="UniProtKB-KW"/>
</dbReference>
<evidence type="ECO:0000256" key="12">
    <source>
        <dbReference type="ARBA" id="ARBA00023242"/>
    </source>
</evidence>
<keyword evidence="10" id="KW-0805">Transcription regulation</keyword>
<comment type="cofactor">
    <cofactor evidence="1">
        <name>Zn(2+)</name>
        <dbReference type="ChEBI" id="CHEBI:29105"/>
    </cofactor>
</comment>
<dbReference type="KEGG" id="smo:SELMODRAFT_110614"/>
<dbReference type="InterPro" id="IPR023696">
    <property type="entry name" value="Ureohydrolase_dom_sf"/>
</dbReference>
<keyword evidence="9" id="KW-0156">Chromatin regulator</keyword>
<evidence type="ECO:0000313" key="15">
    <source>
        <dbReference type="EMBL" id="EFJ19764.1"/>
    </source>
</evidence>
<evidence type="ECO:0000256" key="8">
    <source>
        <dbReference type="ARBA" id="ARBA00022833"/>
    </source>
</evidence>
<dbReference type="InterPro" id="IPR037138">
    <property type="entry name" value="His_deacetylse_dom_sf"/>
</dbReference>